<feature type="binding site" evidence="14">
    <location>
        <position position="140"/>
    </location>
    <ligand>
        <name>FMN</name>
        <dbReference type="ChEBI" id="CHEBI:58210"/>
    </ligand>
</feature>
<evidence type="ECO:0000256" key="14">
    <source>
        <dbReference type="PIRSR" id="PIRSR006621-2"/>
    </source>
</evidence>
<comment type="function">
    <text evidence="2 12">Catalyzes the synthesis of 5,6-dihydrouridine (D), a modified base found in the D-loop of most tRNAs, via the reduction of the C5-C6 double bond in target uridines.</text>
</comment>
<evidence type="ECO:0000313" key="17">
    <source>
        <dbReference type="Proteomes" id="UP000294830"/>
    </source>
</evidence>
<evidence type="ECO:0000256" key="8">
    <source>
        <dbReference type="ARBA" id="ARBA00022884"/>
    </source>
</evidence>
<keyword evidence="7" id="KW-0521">NADP</keyword>
<dbReference type="InterPro" id="IPR024036">
    <property type="entry name" value="tRNA-dHydroUridine_Synthase_C"/>
</dbReference>
<dbReference type="PROSITE" id="PS01136">
    <property type="entry name" value="UPF0034"/>
    <property type="match status" value="1"/>
</dbReference>
<keyword evidence="17" id="KW-1185">Reference proteome</keyword>
<evidence type="ECO:0000256" key="13">
    <source>
        <dbReference type="PIRSR" id="PIRSR006621-1"/>
    </source>
</evidence>
<evidence type="ECO:0000259" key="15">
    <source>
        <dbReference type="Pfam" id="PF01207"/>
    </source>
</evidence>
<feature type="binding site" evidence="14">
    <location>
        <position position="71"/>
    </location>
    <ligand>
        <name>FMN</name>
        <dbReference type="ChEBI" id="CHEBI:58210"/>
    </ligand>
</feature>
<protein>
    <recommendedName>
        <fullName evidence="12">tRNA-dihydrouridine synthase</fullName>
        <ecNumber evidence="12">1.3.1.-</ecNumber>
    </recommendedName>
</protein>
<dbReference type="Proteomes" id="UP000294830">
    <property type="component" value="Unassembled WGS sequence"/>
</dbReference>
<dbReference type="InterPro" id="IPR001269">
    <property type="entry name" value="DUS_fam"/>
</dbReference>
<reference evidence="16 17" key="1">
    <citation type="submission" date="2019-03" db="EMBL/GenBank/DDBJ databases">
        <title>Genomic Encyclopedia of Archaeal and Bacterial Type Strains, Phase II (KMG-II): from individual species to whole genera.</title>
        <authorList>
            <person name="Goeker M."/>
        </authorList>
    </citation>
    <scope>NUCLEOTIDE SEQUENCE [LARGE SCALE GENOMIC DNA]</scope>
    <source>
        <strain evidence="16 17">RL-C</strain>
    </source>
</reference>
<evidence type="ECO:0000256" key="10">
    <source>
        <dbReference type="ARBA" id="ARBA00048205"/>
    </source>
</evidence>
<dbReference type="EC" id="1.3.1.-" evidence="12"/>
<dbReference type="NCBIfam" id="TIGR00737">
    <property type="entry name" value="nifR3_yhdG"/>
    <property type="match status" value="1"/>
</dbReference>
<dbReference type="GO" id="GO:0000049">
    <property type="term" value="F:tRNA binding"/>
    <property type="evidence" value="ECO:0007669"/>
    <property type="project" value="UniProtKB-KW"/>
</dbReference>
<evidence type="ECO:0000256" key="3">
    <source>
        <dbReference type="ARBA" id="ARBA00022555"/>
    </source>
</evidence>
<dbReference type="GO" id="GO:0050660">
    <property type="term" value="F:flavin adenine dinucleotide binding"/>
    <property type="evidence" value="ECO:0007669"/>
    <property type="project" value="InterPro"/>
</dbReference>
<dbReference type="GO" id="GO:0017150">
    <property type="term" value="F:tRNA dihydrouridine synthase activity"/>
    <property type="evidence" value="ECO:0007669"/>
    <property type="project" value="InterPro"/>
</dbReference>
<name>A0A4R2EH96_9BACT</name>
<proteinExistence type="inferred from homology"/>
<comment type="caution">
    <text evidence="16">The sequence shown here is derived from an EMBL/GenBank/DDBJ whole genome shotgun (WGS) entry which is preliminary data.</text>
</comment>
<keyword evidence="14" id="KW-0547">Nucleotide-binding</keyword>
<evidence type="ECO:0000313" key="16">
    <source>
        <dbReference type="EMBL" id="TCN66442.1"/>
    </source>
</evidence>
<dbReference type="InterPro" id="IPR018517">
    <property type="entry name" value="tRNA_hU_synthase_CS"/>
</dbReference>
<keyword evidence="4 12" id="KW-0285">Flavoprotein</keyword>
<dbReference type="CDD" id="cd02801">
    <property type="entry name" value="DUS_like_FMN"/>
    <property type="match status" value="1"/>
</dbReference>
<dbReference type="InterPro" id="IPR013785">
    <property type="entry name" value="Aldolase_TIM"/>
</dbReference>
<comment type="cofactor">
    <cofactor evidence="1 12 14">
        <name>FMN</name>
        <dbReference type="ChEBI" id="CHEBI:58210"/>
    </cofactor>
</comment>
<feature type="active site" description="Proton donor" evidence="13">
    <location>
        <position position="101"/>
    </location>
</feature>
<keyword evidence="6 12" id="KW-0819">tRNA processing</keyword>
<evidence type="ECO:0000256" key="7">
    <source>
        <dbReference type="ARBA" id="ARBA00022857"/>
    </source>
</evidence>
<evidence type="ECO:0000256" key="2">
    <source>
        <dbReference type="ARBA" id="ARBA00002790"/>
    </source>
</evidence>
<evidence type="ECO:0000256" key="11">
    <source>
        <dbReference type="ARBA" id="ARBA00048802"/>
    </source>
</evidence>
<organism evidence="16 17">
    <name type="scientific">Acetobacteroides hydrogenigenes</name>
    <dbReference type="NCBI Taxonomy" id="979970"/>
    <lineage>
        <taxon>Bacteria</taxon>
        <taxon>Pseudomonadati</taxon>
        <taxon>Bacteroidota</taxon>
        <taxon>Bacteroidia</taxon>
        <taxon>Bacteroidales</taxon>
        <taxon>Rikenellaceae</taxon>
        <taxon>Acetobacteroides</taxon>
    </lineage>
</organism>
<accession>A0A4R2EH96</accession>
<sequence length="342" mass="38622">MKIGTIELGEQPLFLAPMEDVTDPSFRFICKEFGADMMYTEFISSDGLIRDGHKSVEKLNIYDYERPIGIQIYGHIIESMVEAAKIAEEAGPELVDINFGCPVRKIAGRGAGSGMMRTPDLMVEMTRQIVEAVKLPVTVKTRLGYDDSMKNIVELAERLQDVGIQALTIHGRTRAQMYTGEADWTLIGEVKNNPRIHIPIIGNGDVASPEKAKEMFDRYGVDAIMVGRATYGRPWIFKEIKHYLQTGELMLPPSVPERVEIAKRHLKKSVEIKGDRTGILEMRRHLSSYFKGLPNFKETRMKLVTLNDVEELFAVLNSITERWGDNTDILKELYNSPLNGKS</sequence>
<dbReference type="PANTHER" id="PTHR45846:SF1">
    <property type="entry name" value="TRNA-DIHYDROURIDINE(47) SYNTHASE [NAD(P)(+)]-LIKE"/>
    <property type="match status" value="1"/>
</dbReference>
<comment type="catalytic activity">
    <reaction evidence="11">
        <text>a 5,6-dihydrouridine in tRNA + NAD(+) = a uridine in tRNA + NADH + H(+)</text>
        <dbReference type="Rhea" id="RHEA:54452"/>
        <dbReference type="Rhea" id="RHEA-COMP:13339"/>
        <dbReference type="Rhea" id="RHEA-COMP:13887"/>
        <dbReference type="ChEBI" id="CHEBI:15378"/>
        <dbReference type="ChEBI" id="CHEBI:57540"/>
        <dbReference type="ChEBI" id="CHEBI:57945"/>
        <dbReference type="ChEBI" id="CHEBI:65315"/>
        <dbReference type="ChEBI" id="CHEBI:74443"/>
    </reaction>
</comment>
<dbReference type="EMBL" id="SLWB01000009">
    <property type="protein sequence ID" value="TCN66442.1"/>
    <property type="molecule type" value="Genomic_DNA"/>
</dbReference>
<evidence type="ECO:0000256" key="6">
    <source>
        <dbReference type="ARBA" id="ARBA00022694"/>
    </source>
</evidence>
<keyword evidence="8" id="KW-0694">RNA-binding</keyword>
<feature type="binding site" evidence="14">
    <location>
        <begin position="227"/>
        <end position="228"/>
    </location>
    <ligand>
        <name>FMN</name>
        <dbReference type="ChEBI" id="CHEBI:58210"/>
    </ligand>
</feature>
<comment type="similarity">
    <text evidence="12">Belongs to the dus family.</text>
</comment>
<gene>
    <name evidence="16" type="ORF">CLV25_10971</name>
</gene>
<evidence type="ECO:0000256" key="4">
    <source>
        <dbReference type="ARBA" id="ARBA00022630"/>
    </source>
</evidence>
<dbReference type="Gene3D" id="1.10.1200.80">
    <property type="entry name" value="Putative flavin oxidoreducatase, domain 2"/>
    <property type="match status" value="1"/>
</dbReference>
<keyword evidence="5 12" id="KW-0288">FMN</keyword>
<dbReference type="SUPFAM" id="SSF51395">
    <property type="entry name" value="FMN-linked oxidoreductases"/>
    <property type="match status" value="1"/>
</dbReference>
<dbReference type="Gene3D" id="3.20.20.70">
    <property type="entry name" value="Aldolase class I"/>
    <property type="match status" value="1"/>
</dbReference>
<feature type="binding site" evidence="14">
    <location>
        <position position="170"/>
    </location>
    <ligand>
        <name>FMN</name>
        <dbReference type="ChEBI" id="CHEBI:58210"/>
    </ligand>
</feature>
<dbReference type="OrthoDB" id="9764501at2"/>
<evidence type="ECO:0000256" key="1">
    <source>
        <dbReference type="ARBA" id="ARBA00001917"/>
    </source>
</evidence>
<dbReference type="RefSeq" id="WP_131839567.1">
    <property type="nucleotide sequence ID" value="NZ_SLWB01000009.1"/>
</dbReference>
<feature type="domain" description="DUS-like FMN-binding" evidence="15">
    <location>
        <begin position="15"/>
        <end position="312"/>
    </location>
</feature>
<comment type="catalytic activity">
    <reaction evidence="10">
        <text>a 5,6-dihydrouridine in tRNA + NADP(+) = a uridine in tRNA + NADPH + H(+)</text>
        <dbReference type="Rhea" id="RHEA:23624"/>
        <dbReference type="Rhea" id="RHEA-COMP:13339"/>
        <dbReference type="Rhea" id="RHEA-COMP:13887"/>
        <dbReference type="ChEBI" id="CHEBI:15378"/>
        <dbReference type="ChEBI" id="CHEBI:57783"/>
        <dbReference type="ChEBI" id="CHEBI:58349"/>
        <dbReference type="ChEBI" id="CHEBI:65315"/>
        <dbReference type="ChEBI" id="CHEBI:74443"/>
    </reaction>
</comment>
<evidence type="ECO:0000256" key="5">
    <source>
        <dbReference type="ARBA" id="ARBA00022643"/>
    </source>
</evidence>
<dbReference type="PIRSF" id="PIRSF006621">
    <property type="entry name" value="Dus"/>
    <property type="match status" value="1"/>
</dbReference>
<keyword evidence="3" id="KW-0820">tRNA-binding</keyword>
<dbReference type="InterPro" id="IPR035587">
    <property type="entry name" value="DUS-like_FMN-bd"/>
</dbReference>
<evidence type="ECO:0000256" key="12">
    <source>
        <dbReference type="PIRNR" id="PIRNR006621"/>
    </source>
</evidence>
<dbReference type="AlphaFoldDB" id="A0A4R2EH96"/>
<dbReference type="Pfam" id="PF01207">
    <property type="entry name" value="Dus"/>
    <property type="match status" value="1"/>
</dbReference>
<evidence type="ECO:0000256" key="9">
    <source>
        <dbReference type="ARBA" id="ARBA00023002"/>
    </source>
</evidence>
<dbReference type="InterPro" id="IPR004652">
    <property type="entry name" value="DusB-like"/>
</dbReference>
<dbReference type="PANTHER" id="PTHR45846">
    <property type="entry name" value="TRNA-DIHYDROURIDINE(47) SYNTHASE [NAD(P)(+)]-LIKE"/>
    <property type="match status" value="1"/>
</dbReference>
<keyword evidence="9 12" id="KW-0560">Oxidoreductase</keyword>